<dbReference type="Gene3D" id="3.40.50.1820">
    <property type="entry name" value="alpha/beta hydrolase"/>
    <property type="match status" value="1"/>
</dbReference>
<evidence type="ECO:0000256" key="7">
    <source>
        <dbReference type="ARBA" id="ARBA00023157"/>
    </source>
</evidence>
<accession>A0A6P2RIH2</accession>
<name>A0A6P2RIH2_9BURK</name>
<evidence type="ECO:0000313" key="9">
    <source>
        <dbReference type="Proteomes" id="UP000494261"/>
    </source>
</evidence>
<dbReference type="InterPro" id="IPR011118">
    <property type="entry name" value="Tannase/feruloyl_esterase"/>
</dbReference>
<gene>
    <name evidence="8" type="ORF">BLA13014_06324</name>
</gene>
<keyword evidence="4" id="KW-0732">Signal</keyword>
<evidence type="ECO:0000313" key="8">
    <source>
        <dbReference type="EMBL" id="VWC32062.1"/>
    </source>
</evidence>
<dbReference type="AlphaFoldDB" id="A0A6P2RIH2"/>
<evidence type="ECO:0000256" key="5">
    <source>
        <dbReference type="ARBA" id="ARBA00022801"/>
    </source>
</evidence>
<evidence type="ECO:0000256" key="1">
    <source>
        <dbReference type="ARBA" id="ARBA00006249"/>
    </source>
</evidence>
<dbReference type="GO" id="GO:0052689">
    <property type="term" value="F:carboxylic ester hydrolase activity"/>
    <property type="evidence" value="ECO:0007669"/>
    <property type="project" value="UniProtKB-KW"/>
</dbReference>
<keyword evidence="6" id="KW-0106">Calcium</keyword>
<keyword evidence="7" id="KW-1015">Disulfide bond</keyword>
<keyword evidence="3" id="KW-0479">Metal-binding</keyword>
<dbReference type="PANTHER" id="PTHR33938">
    <property type="entry name" value="FERULOYL ESTERASE B-RELATED"/>
    <property type="match status" value="1"/>
</dbReference>
<dbReference type="InterPro" id="IPR029058">
    <property type="entry name" value="AB_hydrolase_fold"/>
</dbReference>
<comment type="similarity">
    <text evidence="1">Belongs to the tannase family.</text>
</comment>
<evidence type="ECO:0000256" key="4">
    <source>
        <dbReference type="ARBA" id="ARBA00022729"/>
    </source>
</evidence>
<dbReference type="SUPFAM" id="SSF53474">
    <property type="entry name" value="alpha/beta-Hydrolases"/>
    <property type="match status" value="1"/>
</dbReference>
<protein>
    <submittedName>
        <fullName evidence="8">Tannase</fullName>
    </submittedName>
</protein>
<evidence type="ECO:0000256" key="2">
    <source>
        <dbReference type="ARBA" id="ARBA00022487"/>
    </source>
</evidence>
<dbReference type="GO" id="GO:0046872">
    <property type="term" value="F:metal ion binding"/>
    <property type="evidence" value="ECO:0007669"/>
    <property type="project" value="UniProtKB-KW"/>
</dbReference>
<dbReference type="Pfam" id="PF07519">
    <property type="entry name" value="Tannase"/>
    <property type="match status" value="1"/>
</dbReference>
<evidence type="ECO:0000256" key="3">
    <source>
        <dbReference type="ARBA" id="ARBA00022723"/>
    </source>
</evidence>
<reference evidence="8 9" key="1">
    <citation type="submission" date="2019-09" db="EMBL/GenBank/DDBJ databases">
        <authorList>
            <person name="Depoorter E."/>
        </authorList>
    </citation>
    <scope>NUCLEOTIDE SEQUENCE [LARGE SCALE GENOMIC DNA]</scope>
    <source>
        <strain evidence="8">LMG 13014</strain>
    </source>
</reference>
<keyword evidence="2" id="KW-0719">Serine esterase</keyword>
<dbReference type="PANTHER" id="PTHR33938:SF15">
    <property type="entry name" value="FERULOYL ESTERASE B-RELATED"/>
    <property type="match status" value="1"/>
</dbReference>
<dbReference type="Proteomes" id="UP000494261">
    <property type="component" value="Unassembled WGS sequence"/>
</dbReference>
<keyword evidence="5" id="KW-0378">Hydrolase</keyword>
<sequence length="394" mass="42587">MNYVTFGSDAGTTVDGAFGLNAQALANYGGESVKRTHDAALYLIKTFYNTAPHRMYHIGGSKGGHESLVAAQRYGNDYDGIVAYYPANQNQAMVLSWLRMWNAAYSSREGALNPAKQALVKTRVLEACDGLDGVKDGIVSNNAACEAKFSIANLRCSGGGDTGDTCLSDAQIKTLMTAATPMKFALPLTNGVTSIGPYPVFQGADVAGTLFDPVGTEGARTAYFNSFNPVVKYFIEQNPNGTSVGFDYRTWQPRVMQLSRLLDATDPNLDTFQKRGGKLLLVQGTTDMLVPPAQTTMYYKQVAARYGESVKSFVRYYVQPGFGHANGTFALQWDSLTALDVWVESGQAPINPVVKDGNAATKGRTRPLCEYPQFPKYTGIDDADSASSFVCVDD</sequence>
<dbReference type="EMBL" id="CABVQC010000059">
    <property type="protein sequence ID" value="VWC32062.1"/>
    <property type="molecule type" value="Genomic_DNA"/>
</dbReference>
<evidence type="ECO:0000256" key="6">
    <source>
        <dbReference type="ARBA" id="ARBA00022837"/>
    </source>
</evidence>
<organism evidence="8 9">
    <name type="scientific">Burkholderia aenigmatica</name>
    <dbReference type="NCBI Taxonomy" id="2015348"/>
    <lineage>
        <taxon>Bacteria</taxon>
        <taxon>Pseudomonadati</taxon>
        <taxon>Pseudomonadota</taxon>
        <taxon>Betaproteobacteria</taxon>
        <taxon>Burkholderiales</taxon>
        <taxon>Burkholderiaceae</taxon>
        <taxon>Burkholderia</taxon>
        <taxon>Burkholderia cepacia complex</taxon>
    </lineage>
</organism>
<proteinExistence type="inferred from homology"/>